<organism evidence="3 4">
    <name type="scientific">Neisseria cinerea ATCC 14685</name>
    <dbReference type="NCBI Taxonomy" id="546262"/>
    <lineage>
        <taxon>Bacteria</taxon>
        <taxon>Pseudomonadati</taxon>
        <taxon>Pseudomonadota</taxon>
        <taxon>Betaproteobacteria</taxon>
        <taxon>Neisseriales</taxon>
        <taxon>Neisseriaceae</taxon>
        <taxon>Neisseria</taxon>
    </lineage>
</organism>
<name>D0W0T9_NEICI</name>
<keyword evidence="2" id="KW-0732">Signal</keyword>
<evidence type="ECO:0000256" key="2">
    <source>
        <dbReference type="SAM" id="SignalP"/>
    </source>
</evidence>
<feature type="signal peptide" evidence="2">
    <location>
        <begin position="1"/>
        <end position="25"/>
    </location>
</feature>
<proteinExistence type="predicted"/>
<evidence type="ECO:0000313" key="3">
    <source>
        <dbReference type="EMBL" id="EEZ72822.1"/>
    </source>
</evidence>
<dbReference type="InterPro" id="IPR008020">
    <property type="entry name" value="G8P"/>
</dbReference>
<comment type="caution">
    <text evidence="3">The sequence shown here is derived from an EMBL/GenBank/DDBJ whole genome shotgun (WGS) entry which is preliminary data.</text>
</comment>
<reference evidence="3 4" key="1">
    <citation type="submission" date="2009-10" db="EMBL/GenBank/DDBJ databases">
        <authorList>
            <person name="Weinstock G."/>
            <person name="Sodergren E."/>
            <person name="Clifton S."/>
            <person name="Fulton L."/>
            <person name="Fulton B."/>
            <person name="Courtney L."/>
            <person name="Fronick C."/>
            <person name="Harrison M."/>
            <person name="Strong C."/>
            <person name="Farmer C."/>
            <person name="Delahaunty K."/>
            <person name="Markovic C."/>
            <person name="Hall O."/>
            <person name="Minx P."/>
            <person name="Tomlinson C."/>
            <person name="Mitreva M."/>
            <person name="Nelson J."/>
            <person name="Hou S."/>
            <person name="Wollam A."/>
            <person name="Pepin K.H."/>
            <person name="Johnson M."/>
            <person name="Bhonagiri V."/>
            <person name="Nash W.E."/>
            <person name="Warren W."/>
            <person name="Chinwalla A."/>
            <person name="Mardis E.R."/>
            <person name="Wilson R.K."/>
        </authorList>
    </citation>
    <scope>NUCLEOTIDE SEQUENCE [LARGE SCALE GENOMIC DNA]</scope>
    <source>
        <strain evidence="3 4">ATCC 14685</strain>
    </source>
</reference>
<protein>
    <recommendedName>
        <fullName evidence="5">Gram-positive signal peptide protein, YSIRK family</fullName>
    </recommendedName>
</protein>
<gene>
    <name evidence="3" type="ORF">NEICINOT_03256</name>
</gene>
<sequence length="73" mass="7110">MNIMKKLKNAAVAGTLALASASAMAADNELLNTITTELGGLKAGVVAIGVIAVGIAIGFATIRVGKRGSGTVG</sequence>
<feature type="chain" id="PRO_5003018287" description="Gram-positive signal peptide protein, YSIRK family" evidence="2">
    <location>
        <begin position="26"/>
        <end position="73"/>
    </location>
</feature>
<dbReference type="AlphaFoldDB" id="D0W0T9"/>
<dbReference type="RefSeq" id="WP_003674905.1">
    <property type="nucleotide sequence ID" value="NZ_ACDY02000001.1"/>
</dbReference>
<dbReference type="Pfam" id="PF05356">
    <property type="entry name" value="Phage_Coat_B"/>
    <property type="match status" value="1"/>
</dbReference>
<feature type="transmembrane region" description="Helical" evidence="1">
    <location>
        <begin position="41"/>
        <end position="62"/>
    </location>
</feature>
<accession>D0W0T9</accession>
<keyword evidence="1" id="KW-0812">Transmembrane</keyword>
<evidence type="ECO:0008006" key="5">
    <source>
        <dbReference type="Google" id="ProtNLM"/>
    </source>
</evidence>
<dbReference type="Proteomes" id="UP000003294">
    <property type="component" value="Unassembled WGS sequence"/>
</dbReference>
<dbReference type="STRING" id="546262.NEICINOT_03256"/>
<keyword evidence="1" id="KW-0472">Membrane</keyword>
<evidence type="ECO:0000313" key="4">
    <source>
        <dbReference type="Proteomes" id="UP000003294"/>
    </source>
</evidence>
<dbReference type="EMBL" id="ACDY02000001">
    <property type="protein sequence ID" value="EEZ72822.1"/>
    <property type="molecule type" value="Genomic_DNA"/>
</dbReference>
<keyword evidence="1" id="KW-1133">Transmembrane helix</keyword>
<evidence type="ECO:0000256" key="1">
    <source>
        <dbReference type="SAM" id="Phobius"/>
    </source>
</evidence>